<dbReference type="Proteomes" id="UP000736335">
    <property type="component" value="Unassembled WGS sequence"/>
</dbReference>
<protein>
    <submittedName>
        <fullName evidence="3">Uncharacterized protein</fullName>
    </submittedName>
</protein>
<organism evidence="3 4">
    <name type="scientific">Thelephora terrestris</name>
    <dbReference type="NCBI Taxonomy" id="56493"/>
    <lineage>
        <taxon>Eukaryota</taxon>
        <taxon>Fungi</taxon>
        <taxon>Dikarya</taxon>
        <taxon>Basidiomycota</taxon>
        <taxon>Agaricomycotina</taxon>
        <taxon>Agaricomycetes</taxon>
        <taxon>Thelephorales</taxon>
        <taxon>Thelephoraceae</taxon>
        <taxon>Thelephora</taxon>
    </lineage>
</organism>
<evidence type="ECO:0000256" key="1">
    <source>
        <dbReference type="ARBA" id="ARBA00023054"/>
    </source>
</evidence>
<dbReference type="InterPro" id="IPR025066">
    <property type="entry name" value="CCDC174-like"/>
</dbReference>
<reference evidence="3" key="2">
    <citation type="submission" date="2020-11" db="EMBL/GenBank/DDBJ databases">
        <authorList>
            <consortium name="DOE Joint Genome Institute"/>
            <person name="Kuo A."/>
            <person name="Miyauchi S."/>
            <person name="Kiss E."/>
            <person name="Drula E."/>
            <person name="Kohler A."/>
            <person name="Sanchez-Garcia M."/>
            <person name="Andreopoulos B."/>
            <person name="Barry K.W."/>
            <person name="Bonito G."/>
            <person name="Buee M."/>
            <person name="Carver A."/>
            <person name="Chen C."/>
            <person name="Cichocki N."/>
            <person name="Clum A."/>
            <person name="Culley D."/>
            <person name="Crous P.W."/>
            <person name="Fauchery L."/>
            <person name="Girlanda M."/>
            <person name="Hayes R."/>
            <person name="Keri Z."/>
            <person name="Labutti K."/>
            <person name="Lipzen A."/>
            <person name="Lombard V."/>
            <person name="Magnuson J."/>
            <person name="Maillard F."/>
            <person name="Morin E."/>
            <person name="Murat C."/>
            <person name="Nolan M."/>
            <person name="Ohm R."/>
            <person name="Pangilinan J."/>
            <person name="Pereira M."/>
            <person name="Perotto S."/>
            <person name="Peter M."/>
            <person name="Riley R."/>
            <person name="Sitrit Y."/>
            <person name="Stielow B."/>
            <person name="Szollosi G."/>
            <person name="Zifcakova L."/>
            <person name="Stursova M."/>
            <person name="Spatafora J.W."/>
            <person name="Tedersoo L."/>
            <person name="Vaario L.-M."/>
            <person name="Yamada A."/>
            <person name="Yan M."/>
            <person name="Wang P."/>
            <person name="Xu J."/>
            <person name="Bruns T."/>
            <person name="Baldrian P."/>
            <person name="Vilgalys R."/>
            <person name="Henrissat B."/>
            <person name="Grigoriev I.V."/>
            <person name="Hibbett D."/>
            <person name="Nagy L.G."/>
            <person name="Martin F.M."/>
        </authorList>
    </citation>
    <scope>NUCLEOTIDE SEQUENCE</scope>
    <source>
        <strain evidence="3">UH-Tt-Lm1</strain>
    </source>
</reference>
<evidence type="ECO:0000313" key="3">
    <source>
        <dbReference type="EMBL" id="KAF9791040.1"/>
    </source>
</evidence>
<evidence type="ECO:0000256" key="2">
    <source>
        <dbReference type="SAM" id="MobiDB-lite"/>
    </source>
</evidence>
<dbReference type="GO" id="GO:0005634">
    <property type="term" value="C:nucleus"/>
    <property type="evidence" value="ECO:0007669"/>
    <property type="project" value="TreeGrafter"/>
</dbReference>
<comment type="caution">
    <text evidence="3">The sequence shown here is derived from an EMBL/GenBank/DDBJ whole genome shotgun (WGS) entry which is preliminary data.</text>
</comment>
<keyword evidence="1" id="KW-0175">Coiled coil</keyword>
<feature type="region of interest" description="Disordered" evidence="2">
    <location>
        <begin position="123"/>
        <end position="145"/>
    </location>
</feature>
<dbReference type="AlphaFoldDB" id="A0A9P6HR67"/>
<feature type="region of interest" description="Disordered" evidence="2">
    <location>
        <begin position="279"/>
        <end position="388"/>
    </location>
</feature>
<dbReference type="EMBL" id="WIUZ02000002">
    <property type="protein sequence ID" value="KAF9791040.1"/>
    <property type="molecule type" value="Genomic_DNA"/>
</dbReference>
<dbReference type="OrthoDB" id="333551at2759"/>
<evidence type="ECO:0000313" key="4">
    <source>
        <dbReference type="Proteomes" id="UP000736335"/>
    </source>
</evidence>
<name>A0A9P6HR67_9AGAM</name>
<feature type="region of interest" description="Disordered" evidence="2">
    <location>
        <begin position="33"/>
        <end position="64"/>
    </location>
</feature>
<dbReference type="Pfam" id="PF13300">
    <property type="entry name" value="DUF4078"/>
    <property type="match status" value="1"/>
</dbReference>
<dbReference type="PANTHER" id="PTHR15885">
    <property type="entry name" value="COILED-COIL DOMAIN-CONTAINING PROTEIN 174"/>
    <property type="match status" value="1"/>
</dbReference>
<keyword evidence="4" id="KW-1185">Reference proteome</keyword>
<feature type="compositionally biased region" description="Basic and acidic residues" evidence="2">
    <location>
        <begin position="279"/>
        <end position="289"/>
    </location>
</feature>
<proteinExistence type="predicted"/>
<accession>A0A9P6HR67</accession>
<gene>
    <name evidence="3" type="ORF">BJ322DRAFT_422782</name>
</gene>
<dbReference type="PANTHER" id="PTHR15885:SF1">
    <property type="entry name" value="COILED-COIL DOMAIN-CONTAINING PROTEIN 174"/>
    <property type="match status" value="1"/>
</dbReference>
<reference evidence="3" key="1">
    <citation type="journal article" date="2020" name="Nat. Commun.">
        <title>Large-scale genome sequencing of mycorrhizal fungi provides insights into the early evolution of symbiotic traits.</title>
        <authorList>
            <person name="Miyauchi S."/>
            <person name="Kiss E."/>
            <person name="Kuo A."/>
            <person name="Drula E."/>
            <person name="Kohler A."/>
            <person name="Sanchez-Garcia M."/>
            <person name="Morin E."/>
            <person name="Andreopoulos B."/>
            <person name="Barry K.W."/>
            <person name="Bonito G."/>
            <person name="Buee M."/>
            <person name="Carver A."/>
            <person name="Chen C."/>
            <person name="Cichocki N."/>
            <person name="Clum A."/>
            <person name="Culley D."/>
            <person name="Crous P.W."/>
            <person name="Fauchery L."/>
            <person name="Girlanda M."/>
            <person name="Hayes R.D."/>
            <person name="Keri Z."/>
            <person name="LaButti K."/>
            <person name="Lipzen A."/>
            <person name="Lombard V."/>
            <person name="Magnuson J."/>
            <person name="Maillard F."/>
            <person name="Murat C."/>
            <person name="Nolan M."/>
            <person name="Ohm R.A."/>
            <person name="Pangilinan J."/>
            <person name="Pereira M.F."/>
            <person name="Perotto S."/>
            <person name="Peter M."/>
            <person name="Pfister S."/>
            <person name="Riley R."/>
            <person name="Sitrit Y."/>
            <person name="Stielow J.B."/>
            <person name="Szollosi G."/>
            <person name="Zifcakova L."/>
            <person name="Stursova M."/>
            <person name="Spatafora J.W."/>
            <person name="Tedersoo L."/>
            <person name="Vaario L.M."/>
            <person name="Yamada A."/>
            <person name="Yan M."/>
            <person name="Wang P."/>
            <person name="Xu J."/>
            <person name="Bruns T."/>
            <person name="Baldrian P."/>
            <person name="Vilgalys R."/>
            <person name="Dunand C."/>
            <person name="Henrissat B."/>
            <person name="Grigoriev I.V."/>
            <person name="Hibbett D."/>
            <person name="Nagy L.G."/>
            <person name="Martin F.M."/>
        </authorList>
    </citation>
    <scope>NUCLEOTIDE SEQUENCE</scope>
    <source>
        <strain evidence="3">UH-Tt-Lm1</strain>
    </source>
</reference>
<sequence>MAPRSTNKAKAAGIGASSFLDLKAELASKEREIAENKAAGKRTASNGQKPGKKSTVWSRPNKGVNARAAKDIELEAIARPTIETSYAILERKSRIYEQLDKGKDAGLSEKQFGSLLVDFDRKSVDDQSSDEDLDESLTVPTQPTATDEDDELIDFIDELGRSKPMRRSKVPQLLGVQRVMFFYDDDGKLAAGPESQIPPHLLPEDPDDPDVIYNPVNHFPVYEPDAARVFEIAKEFAEESNPLNIHYDASKEVRAKGAGFYQFSADEETRRRQMEEFKTAREETGKTRAEFGAVDLRPGEVEGLVADGASGSSGGGMSKSAALEKRKRDLEERRKLVDAKRRKKAGGPPVVEPSPNSSPAITESQATTQAAVQSLKPAPVEPVVPNPADDFLAQLERDIMSGKAR</sequence>
<feature type="compositionally biased region" description="Basic and acidic residues" evidence="2">
    <location>
        <begin position="322"/>
        <end position="339"/>
    </location>
</feature>
<feature type="compositionally biased region" description="Polar residues" evidence="2">
    <location>
        <begin position="360"/>
        <end position="372"/>
    </location>
</feature>